<dbReference type="Proteomes" id="UP000707356">
    <property type="component" value="Unassembled WGS sequence"/>
</dbReference>
<reference evidence="1" key="1">
    <citation type="submission" date="2021-05" db="EMBL/GenBank/DDBJ databases">
        <authorList>
            <person name="Pietrasiak N."/>
            <person name="Ward R."/>
            <person name="Stajich J.E."/>
            <person name="Kurbessoian T."/>
        </authorList>
    </citation>
    <scope>NUCLEOTIDE SEQUENCE</scope>
    <source>
        <strain evidence="1">GSE-TBD4-15B</strain>
    </source>
</reference>
<comment type="caution">
    <text evidence="1">The sequence shown here is derived from an EMBL/GenBank/DDBJ whole genome shotgun (WGS) entry which is preliminary data.</text>
</comment>
<reference evidence="1" key="2">
    <citation type="journal article" date="2022" name="Microbiol. Resour. Announc.">
        <title>Metagenome Sequencing to Explore Phylogenomics of Terrestrial Cyanobacteria.</title>
        <authorList>
            <person name="Ward R.D."/>
            <person name="Stajich J.E."/>
            <person name="Johansen J.R."/>
            <person name="Huntemann M."/>
            <person name="Clum A."/>
            <person name="Foster B."/>
            <person name="Foster B."/>
            <person name="Roux S."/>
            <person name="Palaniappan K."/>
            <person name="Varghese N."/>
            <person name="Mukherjee S."/>
            <person name="Reddy T.B.K."/>
            <person name="Daum C."/>
            <person name="Copeland A."/>
            <person name="Chen I.A."/>
            <person name="Ivanova N.N."/>
            <person name="Kyrpides N.C."/>
            <person name="Shapiro N."/>
            <person name="Eloe-Fadrosh E.A."/>
            <person name="Pietrasiak N."/>
        </authorList>
    </citation>
    <scope>NUCLEOTIDE SEQUENCE</scope>
    <source>
        <strain evidence="1">GSE-TBD4-15B</strain>
    </source>
</reference>
<name>A0A951PDD3_9CYAN</name>
<evidence type="ECO:0000313" key="2">
    <source>
        <dbReference type="Proteomes" id="UP000707356"/>
    </source>
</evidence>
<protein>
    <submittedName>
        <fullName evidence="1">Uncharacterized protein</fullName>
    </submittedName>
</protein>
<dbReference type="EMBL" id="JAHHHV010000067">
    <property type="protein sequence ID" value="MBW4466344.1"/>
    <property type="molecule type" value="Genomic_DNA"/>
</dbReference>
<accession>A0A951PDD3</accession>
<sequence>MKIKGIKRGQVIELIEAVNIPDGTEVSVEIDERQLSTPEERQARFQAWLNEPSEERQDLIEALEEVERERRLSAELARLRLGLLQASTSEPLTSIIGTAKGSFATPEEADQFIRQERDAWES</sequence>
<proteinExistence type="predicted"/>
<evidence type="ECO:0000313" key="1">
    <source>
        <dbReference type="EMBL" id="MBW4466344.1"/>
    </source>
</evidence>
<organism evidence="1 2">
    <name type="scientific">Pegethrix bostrychoides GSE-TBD4-15B</name>
    <dbReference type="NCBI Taxonomy" id="2839662"/>
    <lineage>
        <taxon>Bacteria</taxon>
        <taxon>Bacillati</taxon>
        <taxon>Cyanobacteriota</taxon>
        <taxon>Cyanophyceae</taxon>
        <taxon>Oculatellales</taxon>
        <taxon>Oculatellaceae</taxon>
        <taxon>Pegethrix</taxon>
    </lineage>
</organism>
<dbReference type="AlphaFoldDB" id="A0A951PDD3"/>
<gene>
    <name evidence="1" type="ORF">KME07_13040</name>
</gene>